<dbReference type="OrthoDB" id="9773730at2"/>
<feature type="transmembrane region" description="Helical" evidence="6">
    <location>
        <begin position="67"/>
        <end position="86"/>
    </location>
</feature>
<organism evidence="7 8">
    <name type="scientific">Sphingobacterium paucimobilis HER1398</name>
    <dbReference type="NCBI Taxonomy" id="1346330"/>
    <lineage>
        <taxon>Bacteria</taxon>
        <taxon>Pseudomonadati</taxon>
        <taxon>Bacteroidota</taxon>
        <taxon>Sphingobacteriia</taxon>
        <taxon>Sphingobacteriales</taxon>
        <taxon>Sphingobacteriaceae</taxon>
        <taxon>Sphingobacterium</taxon>
    </lineage>
</organism>
<feature type="transmembrane region" description="Helical" evidence="6">
    <location>
        <begin position="229"/>
        <end position="251"/>
    </location>
</feature>
<evidence type="ECO:0000256" key="6">
    <source>
        <dbReference type="SAM" id="Phobius"/>
    </source>
</evidence>
<evidence type="ECO:0000313" key="7">
    <source>
        <dbReference type="EMBL" id="ERJ60803.1"/>
    </source>
</evidence>
<keyword evidence="3 6" id="KW-0812">Transmembrane</keyword>
<dbReference type="PANTHER" id="PTHR21716:SF4">
    <property type="entry name" value="TRANSMEMBRANE PROTEIN 245"/>
    <property type="match status" value="1"/>
</dbReference>
<dbReference type="STRING" id="1346330.M472_18785"/>
<keyword evidence="8" id="KW-1185">Reference proteome</keyword>
<feature type="transmembrane region" description="Helical" evidence="6">
    <location>
        <begin position="12"/>
        <end position="28"/>
    </location>
</feature>
<dbReference type="AlphaFoldDB" id="U2JDQ6"/>
<comment type="subcellular location">
    <subcellularLocation>
        <location evidence="1">Membrane</location>
        <topology evidence="1">Multi-pass membrane protein</topology>
    </subcellularLocation>
</comment>
<evidence type="ECO:0000256" key="1">
    <source>
        <dbReference type="ARBA" id="ARBA00004141"/>
    </source>
</evidence>
<sequence>MRAKQINNTPINQIMLILIILLICILIFKNLLYYLPGFLGAITLYILFRSSYFSLTEGRKWNKSLTSVMYILISIVFIVLPIWAIVDYLAPQLSTFLTNTDRMVDQFNLVKEYMKDKPLLKDIDMSDEALLAFVQRLTRYIPNIVNSVVEVVINVVVTLFVLYFMQVHGKAMEKAIERAIPFSVRSKNEIWNEVNLMVRSNALGIPILGICQGLVAMLGYWIFGVENFVLLGVLTGVASIVPVLGTMTIYVPVTIMVLASGETASGIGLAIYCFFLVGGIDNILRFTILKTLGNVPPMITVFGVLLGLNMFGMLGLIFGPLILSSVGVLIKVYSNEFGRQSIDVFTQEKEE</sequence>
<dbReference type="PATRIC" id="fig|1346330.5.peg.716"/>
<protein>
    <recommendedName>
        <fullName evidence="9">Permease</fullName>
    </recommendedName>
</protein>
<evidence type="ECO:0000256" key="5">
    <source>
        <dbReference type="ARBA" id="ARBA00023136"/>
    </source>
</evidence>
<keyword evidence="4 6" id="KW-1133">Transmembrane helix</keyword>
<dbReference type="RefSeq" id="WP_021068902.1">
    <property type="nucleotide sequence ID" value="NZ_ATDL01000004.1"/>
</dbReference>
<evidence type="ECO:0008006" key="9">
    <source>
        <dbReference type="Google" id="ProtNLM"/>
    </source>
</evidence>
<evidence type="ECO:0000256" key="2">
    <source>
        <dbReference type="ARBA" id="ARBA00009773"/>
    </source>
</evidence>
<accession>U2JDQ6</accession>
<feature type="transmembrane region" description="Helical" evidence="6">
    <location>
        <begin position="202"/>
        <end position="223"/>
    </location>
</feature>
<dbReference type="GO" id="GO:0016020">
    <property type="term" value="C:membrane"/>
    <property type="evidence" value="ECO:0007669"/>
    <property type="project" value="UniProtKB-SubCell"/>
</dbReference>
<dbReference type="Proteomes" id="UP000016584">
    <property type="component" value="Unassembled WGS sequence"/>
</dbReference>
<gene>
    <name evidence="7" type="ORF">M472_18785</name>
</gene>
<feature type="transmembrane region" description="Helical" evidence="6">
    <location>
        <begin position="304"/>
        <end position="330"/>
    </location>
</feature>
<reference evidence="7 8" key="1">
    <citation type="journal article" date="2013" name="Genome Announc.">
        <title>The Draft Genome Sequence of Sphingomonas paucimobilis Strain HER1398 (Proteobacteria), Host to the Giant PAU Phage, Indicates That It Is a Member of the Genus Sphingobacterium (Bacteroidetes).</title>
        <authorList>
            <person name="White R.A.III."/>
            <person name="Suttle C.A."/>
        </authorList>
    </citation>
    <scope>NUCLEOTIDE SEQUENCE [LARGE SCALE GENOMIC DNA]</scope>
    <source>
        <strain evidence="7 8">HER1398</strain>
    </source>
</reference>
<dbReference type="InterPro" id="IPR002549">
    <property type="entry name" value="AI-2E-like"/>
</dbReference>
<dbReference type="eggNOG" id="COG0628">
    <property type="taxonomic scope" value="Bacteria"/>
</dbReference>
<evidence type="ECO:0000256" key="4">
    <source>
        <dbReference type="ARBA" id="ARBA00022989"/>
    </source>
</evidence>
<comment type="similarity">
    <text evidence="2">Belongs to the autoinducer-2 exporter (AI-2E) (TC 2.A.86) family.</text>
</comment>
<keyword evidence="5 6" id="KW-0472">Membrane</keyword>
<dbReference type="EMBL" id="ATDL01000004">
    <property type="protein sequence ID" value="ERJ60803.1"/>
    <property type="molecule type" value="Genomic_DNA"/>
</dbReference>
<comment type="caution">
    <text evidence="7">The sequence shown here is derived from an EMBL/GenBank/DDBJ whole genome shotgun (WGS) entry which is preliminary data.</text>
</comment>
<dbReference type="PANTHER" id="PTHR21716">
    <property type="entry name" value="TRANSMEMBRANE PROTEIN"/>
    <property type="match status" value="1"/>
</dbReference>
<feature type="transmembrane region" description="Helical" evidence="6">
    <location>
        <begin position="263"/>
        <end position="284"/>
    </location>
</feature>
<name>U2JDQ6_9SPHI</name>
<evidence type="ECO:0000256" key="3">
    <source>
        <dbReference type="ARBA" id="ARBA00022692"/>
    </source>
</evidence>
<proteinExistence type="inferred from homology"/>
<dbReference type="Pfam" id="PF01594">
    <property type="entry name" value="AI-2E_transport"/>
    <property type="match status" value="1"/>
</dbReference>
<feature type="transmembrane region" description="Helical" evidence="6">
    <location>
        <begin position="144"/>
        <end position="165"/>
    </location>
</feature>
<feature type="transmembrane region" description="Helical" evidence="6">
    <location>
        <begin position="34"/>
        <end position="55"/>
    </location>
</feature>
<evidence type="ECO:0000313" key="8">
    <source>
        <dbReference type="Proteomes" id="UP000016584"/>
    </source>
</evidence>